<dbReference type="HOGENOM" id="CLU_955423_0_0_5"/>
<protein>
    <submittedName>
        <fullName evidence="3">Uncharacterized protein</fullName>
    </submittedName>
</protein>
<feature type="coiled-coil region" evidence="1">
    <location>
        <begin position="70"/>
        <end position="97"/>
    </location>
</feature>
<dbReference type="PROSITE" id="PS51257">
    <property type="entry name" value="PROKAR_LIPOPROTEIN"/>
    <property type="match status" value="1"/>
</dbReference>
<dbReference type="Proteomes" id="UP000028926">
    <property type="component" value="Chromosome"/>
</dbReference>
<dbReference type="OrthoDB" id="9819708at2"/>
<evidence type="ECO:0000256" key="2">
    <source>
        <dbReference type="SAM" id="SignalP"/>
    </source>
</evidence>
<dbReference type="KEGG" id="paca:ID47_07260"/>
<sequence length="291" mass="33194">MLHLINKRFRNYLQAIIGTIFAFSSCSAADCSAAESDEPPGNIEREWGGHTSFQRIAELESEGILDVKANVRILCNFNRLARQVENLNEENTALQNSLTTISSSAIPTLRRCIFQNITMKKTIDAKGGSIQHASEHIINNEAILTECLKDYETSLSALLKEKHPLPLRRDTSPLGEHAGWYEKSVGLRTVHKKIEELEKENILDVRSHVRVRDNLNRVREQVRELKENINSQIDQFNYPKEIAVCVRSAAEFAQIVSPDISIVHAQFMHCFHNPVLERKSQERAYTLFPFK</sequence>
<keyword evidence="4" id="KW-1185">Reference proteome</keyword>
<dbReference type="RefSeq" id="WP_038465101.1">
    <property type="nucleotide sequence ID" value="NZ_CP008941.1"/>
</dbReference>
<proteinExistence type="predicted"/>
<evidence type="ECO:0000256" key="1">
    <source>
        <dbReference type="SAM" id="Coils"/>
    </source>
</evidence>
<reference evidence="3 4" key="1">
    <citation type="submission" date="2014-07" db="EMBL/GenBank/DDBJ databases">
        <title>Comparative genomic insights into amoeba endosymbionts belonging to the families of Holosporaceae and Candidatus Midichloriaceae within Rickettsiales.</title>
        <authorList>
            <person name="Wang Z."/>
            <person name="Wu M."/>
        </authorList>
    </citation>
    <scope>NUCLEOTIDE SEQUENCE [LARGE SCALE GENOMIC DNA]</scope>
    <source>
        <strain evidence="3">PRA3</strain>
    </source>
</reference>
<dbReference type="AlphaFoldDB" id="A0A077AY46"/>
<gene>
    <name evidence="3" type="ORF">ID47_07260</name>
</gene>
<evidence type="ECO:0000313" key="4">
    <source>
        <dbReference type="Proteomes" id="UP000028926"/>
    </source>
</evidence>
<keyword evidence="2" id="KW-0732">Signal</keyword>
<dbReference type="STRING" id="91604.ID47_07260"/>
<evidence type="ECO:0000313" key="3">
    <source>
        <dbReference type="EMBL" id="AIK96568.1"/>
    </source>
</evidence>
<feature type="signal peptide" evidence="2">
    <location>
        <begin position="1"/>
        <end position="28"/>
    </location>
</feature>
<keyword evidence="1" id="KW-0175">Coiled coil</keyword>
<organism evidence="3 4">
    <name type="scientific">Candidatus Odyssella acanthamoebae</name>
    <dbReference type="NCBI Taxonomy" id="91604"/>
    <lineage>
        <taxon>Bacteria</taxon>
        <taxon>Pseudomonadati</taxon>
        <taxon>Pseudomonadota</taxon>
        <taxon>Alphaproteobacteria</taxon>
        <taxon>Holosporales</taxon>
        <taxon>Candidatus Paracaedibacteraceae</taxon>
        <taxon>Candidatus Odyssella</taxon>
    </lineage>
</organism>
<feature type="chain" id="PRO_5001717092" evidence="2">
    <location>
        <begin position="29"/>
        <end position="291"/>
    </location>
</feature>
<name>A0A077AY46_9PROT</name>
<dbReference type="EMBL" id="CP008941">
    <property type="protein sequence ID" value="AIK96568.1"/>
    <property type="molecule type" value="Genomic_DNA"/>
</dbReference>
<feature type="coiled-coil region" evidence="1">
    <location>
        <begin position="208"/>
        <end position="235"/>
    </location>
</feature>
<accession>A0A077AY46</accession>